<sequence>MSKLAQQNGINANMLFKWRRELRAGLFEPVAPALLPVHIQPATTRSPSPHTVEPSSMIEIILGDAIVRLHAGIDAALLQLVLQSLRP</sequence>
<organism evidence="1 2">
    <name type="scientific">Janthinobacterium agaricidamnosum NBRC 102515 = DSM 9628</name>
    <dbReference type="NCBI Taxonomy" id="1349767"/>
    <lineage>
        <taxon>Bacteria</taxon>
        <taxon>Pseudomonadati</taxon>
        <taxon>Pseudomonadota</taxon>
        <taxon>Betaproteobacteria</taxon>
        <taxon>Burkholderiales</taxon>
        <taxon>Oxalobacteraceae</taxon>
        <taxon>Janthinobacterium</taxon>
    </lineage>
</organism>
<keyword evidence="2" id="KW-1185">Reference proteome</keyword>
<evidence type="ECO:0000313" key="1">
    <source>
        <dbReference type="EMBL" id="CDG83121.1"/>
    </source>
</evidence>
<proteinExistence type="predicted"/>
<accession>W0V5G1</accession>
<name>W0V5G1_9BURK</name>
<dbReference type="AlphaFoldDB" id="W0V5G1"/>
<dbReference type="HOGENOM" id="CLU_113764_2_1_4"/>
<protein>
    <submittedName>
        <fullName evidence="1">Putative transposase TnpA protein</fullName>
    </submittedName>
</protein>
<dbReference type="Proteomes" id="UP000027604">
    <property type="component" value="Chromosome I"/>
</dbReference>
<dbReference type="EMBL" id="HG322949">
    <property type="protein sequence ID" value="CDG83121.1"/>
    <property type="molecule type" value="Genomic_DNA"/>
</dbReference>
<reference evidence="1 2" key="1">
    <citation type="journal article" date="2015" name="Genome Announc.">
        <title>Genome Sequence of Mushroom Soft-Rot Pathogen Janthinobacterium agaricidamnosum.</title>
        <authorList>
            <person name="Graupner K."/>
            <person name="Lackner G."/>
            <person name="Hertweck C."/>
        </authorList>
    </citation>
    <scope>NUCLEOTIDE SEQUENCE [LARGE SCALE GENOMIC DNA]</scope>
    <source>
        <strain evidence="2">NBRC 102515 / DSM 9628</strain>
    </source>
</reference>
<evidence type="ECO:0000313" key="2">
    <source>
        <dbReference type="Proteomes" id="UP000027604"/>
    </source>
</evidence>
<dbReference type="KEGG" id="jag:GJA_2490"/>
<dbReference type="STRING" id="1349767.GJA_2490"/>
<dbReference type="PATRIC" id="fig|1349767.4.peg.4229"/>
<gene>
    <name evidence="1" type="primary">tnpA</name>
    <name evidence="1" type="ORF">GJA_2490</name>
</gene>